<accession>U4L2P0</accession>
<evidence type="ECO:0000313" key="2">
    <source>
        <dbReference type="EMBL" id="CCX09635.1"/>
    </source>
</evidence>
<gene>
    <name evidence="2" type="ORF">PCON_09228</name>
</gene>
<reference evidence="2 3" key="1">
    <citation type="journal article" date="2013" name="PLoS Genet.">
        <title>The genome and development-dependent transcriptomes of Pyronema confluens: a window into fungal evolution.</title>
        <authorList>
            <person name="Traeger S."/>
            <person name="Altegoer F."/>
            <person name="Freitag M."/>
            <person name="Gabaldon T."/>
            <person name="Kempken F."/>
            <person name="Kumar A."/>
            <person name="Marcet-Houben M."/>
            <person name="Poggeler S."/>
            <person name="Stajich J.E."/>
            <person name="Nowrousian M."/>
        </authorList>
    </citation>
    <scope>NUCLEOTIDE SEQUENCE [LARGE SCALE GENOMIC DNA]</scope>
    <source>
        <strain evidence="3">CBS 100304</strain>
        <tissue evidence="2">Vegetative mycelium</tissue>
    </source>
</reference>
<dbReference type="AlphaFoldDB" id="U4L2P0"/>
<evidence type="ECO:0000256" key="1">
    <source>
        <dbReference type="SAM" id="MobiDB-lite"/>
    </source>
</evidence>
<feature type="compositionally biased region" description="Polar residues" evidence="1">
    <location>
        <begin position="46"/>
        <end position="57"/>
    </location>
</feature>
<feature type="region of interest" description="Disordered" evidence="1">
    <location>
        <begin position="36"/>
        <end position="116"/>
    </location>
</feature>
<evidence type="ECO:0000313" key="3">
    <source>
        <dbReference type="Proteomes" id="UP000018144"/>
    </source>
</evidence>
<dbReference type="Proteomes" id="UP000018144">
    <property type="component" value="Unassembled WGS sequence"/>
</dbReference>
<dbReference type="OrthoDB" id="10575868at2759"/>
<sequence length="228" mass="25297">MIRNRKQAVQGLNKNHSTFVGPGECVQAQGAPIVPGASGAAVGQEPKNQIGPSNLSQAKARRERKRRRRDLNKNLPKSVGPAKSVQAQGAQGVPEVQAPTQIPKAVRPRNWRMKDRKNERQLTDMLSSFSLSAHENPELSEAKLEMKALKKAESKKRRKQKRNARKSAKRLAKKTQQQSEKVAVQADAAENIPMSDPGYDSGRQDELGDWMQQSFQQLSMGDKIDIEG</sequence>
<name>U4L2P0_PYROM</name>
<feature type="compositionally biased region" description="Basic residues" evidence="1">
    <location>
        <begin position="59"/>
        <end position="70"/>
    </location>
</feature>
<organism evidence="2 3">
    <name type="scientific">Pyronema omphalodes (strain CBS 100304)</name>
    <name type="common">Pyronema confluens</name>
    <dbReference type="NCBI Taxonomy" id="1076935"/>
    <lineage>
        <taxon>Eukaryota</taxon>
        <taxon>Fungi</taxon>
        <taxon>Dikarya</taxon>
        <taxon>Ascomycota</taxon>
        <taxon>Pezizomycotina</taxon>
        <taxon>Pezizomycetes</taxon>
        <taxon>Pezizales</taxon>
        <taxon>Pyronemataceae</taxon>
        <taxon>Pyronema</taxon>
    </lineage>
</organism>
<protein>
    <submittedName>
        <fullName evidence="2">Uncharacterized protein</fullName>
    </submittedName>
</protein>
<proteinExistence type="predicted"/>
<feature type="compositionally biased region" description="Basic residues" evidence="1">
    <location>
        <begin position="153"/>
        <end position="173"/>
    </location>
</feature>
<dbReference type="EMBL" id="HF935477">
    <property type="protein sequence ID" value="CCX09635.1"/>
    <property type="molecule type" value="Genomic_DNA"/>
</dbReference>
<feature type="region of interest" description="Disordered" evidence="1">
    <location>
        <begin position="149"/>
        <end position="209"/>
    </location>
</feature>
<keyword evidence="3" id="KW-1185">Reference proteome</keyword>